<evidence type="ECO:0000313" key="1">
    <source>
        <dbReference type="EMBL" id="KZF26524.1"/>
    </source>
</evidence>
<dbReference type="GeneID" id="28896713"/>
<sequence length="134" mass="15321">MALKIYKICQSGPERHVEASRPEACLPTPYSIALFWPLLTSTRGEDGPATLRSGRRQLTRHESASLIAGHENIPALSGCLDERGRERRAPCLLNPSWAPSFSDRRFDAERGAQPDHRRWRGRMPLYRYTYSSWP</sequence>
<dbReference type="EMBL" id="KV407454">
    <property type="protein sequence ID" value="KZF26524.1"/>
    <property type="molecule type" value="Genomic_DNA"/>
</dbReference>
<accession>A0A165JQX0</accession>
<dbReference type="AlphaFoldDB" id="A0A165JQX0"/>
<protein>
    <submittedName>
        <fullName evidence="1">Uncharacterized protein</fullName>
    </submittedName>
</protein>
<proteinExistence type="predicted"/>
<organism evidence="1 2">
    <name type="scientific">Xylona heveae (strain CBS 132557 / TC161)</name>
    <dbReference type="NCBI Taxonomy" id="1328760"/>
    <lineage>
        <taxon>Eukaryota</taxon>
        <taxon>Fungi</taxon>
        <taxon>Dikarya</taxon>
        <taxon>Ascomycota</taxon>
        <taxon>Pezizomycotina</taxon>
        <taxon>Xylonomycetes</taxon>
        <taxon>Xylonales</taxon>
        <taxon>Xylonaceae</taxon>
        <taxon>Xylona</taxon>
    </lineage>
</organism>
<dbReference type="RefSeq" id="XP_018192079.1">
    <property type="nucleotide sequence ID" value="XM_018331576.1"/>
</dbReference>
<evidence type="ECO:0000313" key="2">
    <source>
        <dbReference type="Proteomes" id="UP000076632"/>
    </source>
</evidence>
<name>A0A165JQX0_XYLHT</name>
<keyword evidence="2" id="KW-1185">Reference proteome</keyword>
<gene>
    <name evidence="1" type="ORF">L228DRAFT_242999</name>
</gene>
<dbReference type="Proteomes" id="UP000076632">
    <property type="component" value="Unassembled WGS sequence"/>
</dbReference>
<dbReference type="InParanoid" id="A0A165JQX0"/>
<reference evidence="1 2" key="1">
    <citation type="journal article" date="2016" name="Fungal Biol.">
        <title>The genome of Xylona heveae provides a window into fungal endophytism.</title>
        <authorList>
            <person name="Gazis R."/>
            <person name="Kuo A."/>
            <person name="Riley R."/>
            <person name="LaButti K."/>
            <person name="Lipzen A."/>
            <person name="Lin J."/>
            <person name="Amirebrahimi M."/>
            <person name="Hesse C.N."/>
            <person name="Spatafora J.W."/>
            <person name="Henrissat B."/>
            <person name="Hainaut M."/>
            <person name="Grigoriev I.V."/>
            <person name="Hibbett D.S."/>
        </authorList>
    </citation>
    <scope>NUCLEOTIDE SEQUENCE [LARGE SCALE GENOMIC DNA]</scope>
    <source>
        <strain evidence="1 2">TC161</strain>
    </source>
</reference>